<comment type="caution">
    <text evidence="1">The sequence shown here is derived from an EMBL/GenBank/DDBJ whole genome shotgun (WGS) entry which is preliminary data.</text>
</comment>
<protein>
    <submittedName>
        <fullName evidence="1">Uncharacterized protein</fullName>
    </submittedName>
</protein>
<evidence type="ECO:0000313" key="1">
    <source>
        <dbReference type="EMBL" id="KTB31488.1"/>
    </source>
</evidence>
<dbReference type="EMBL" id="LATX01002320">
    <property type="protein sequence ID" value="KTB31488.1"/>
    <property type="molecule type" value="Genomic_DNA"/>
</dbReference>
<proteinExistence type="predicted"/>
<sequence length="43" mass="4839">MPLCMVPSFSIYCHLLCGRVICFHFSSKVYVHLSGNQSSISFV</sequence>
<name>A0A0W0F585_MONRR</name>
<gene>
    <name evidence="1" type="ORF">WG66_15931</name>
</gene>
<evidence type="ECO:0000313" key="2">
    <source>
        <dbReference type="Proteomes" id="UP000054988"/>
    </source>
</evidence>
<dbReference type="Proteomes" id="UP000054988">
    <property type="component" value="Unassembled WGS sequence"/>
</dbReference>
<dbReference type="AlphaFoldDB" id="A0A0W0F585"/>
<organism evidence="1 2">
    <name type="scientific">Moniliophthora roreri</name>
    <name type="common">Frosty pod rot fungus</name>
    <name type="synonym">Monilia roreri</name>
    <dbReference type="NCBI Taxonomy" id="221103"/>
    <lineage>
        <taxon>Eukaryota</taxon>
        <taxon>Fungi</taxon>
        <taxon>Dikarya</taxon>
        <taxon>Basidiomycota</taxon>
        <taxon>Agaricomycotina</taxon>
        <taxon>Agaricomycetes</taxon>
        <taxon>Agaricomycetidae</taxon>
        <taxon>Agaricales</taxon>
        <taxon>Marasmiineae</taxon>
        <taxon>Marasmiaceae</taxon>
        <taxon>Moniliophthora</taxon>
    </lineage>
</organism>
<reference evidence="1 2" key="1">
    <citation type="submission" date="2015-12" db="EMBL/GenBank/DDBJ databases">
        <title>Draft genome sequence of Moniliophthora roreri, the causal agent of frosty pod rot of cacao.</title>
        <authorList>
            <person name="Aime M.C."/>
            <person name="Diaz-Valderrama J.R."/>
            <person name="Kijpornyongpan T."/>
            <person name="Phillips-Mora W."/>
        </authorList>
    </citation>
    <scope>NUCLEOTIDE SEQUENCE [LARGE SCALE GENOMIC DNA]</scope>
    <source>
        <strain evidence="1 2">MCA 2952</strain>
    </source>
</reference>
<accession>A0A0W0F585</accession>